<evidence type="ECO:0000256" key="1">
    <source>
        <dbReference type="ARBA" id="ARBA00022729"/>
    </source>
</evidence>
<evidence type="ECO:0000313" key="5">
    <source>
        <dbReference type="EMBL" id="AEW74428.1"/>
    </source>
</evidence>
<evidence type="ECO:0000259" key="3">
    <source>
        <dbReference type="Pfam" id="PF15976"/>
    </source>
</evidence>
<gene>
    <name evidence="5" type="primary">yagX</name>
    <name evidence="5" type="ORF">EcWSU1_03000</name>
</gene>
<keyword evidence="1 2" id="KW-0732">Signal</keyword>
<feature type="signal peptide" evidence="2">
    <location>
        <begin position="1"/>
        <end position="26"/>
    </location>
</feature>
<feature type="chain" id="PRO_5003510716" evidence="2">
    <location>
        <begin position="27"/>
        <end position="832"/>
    </location>
</feature>
<dbReference type="InterPro" id="IPR031917">
    <property type="entry name" value="Pilus_assem_C"/>
</dbReference>
<dbReference type="Proteomes" id="UP000007838">
    <property type="component" value="Chromosome"/>
</dbReference>
<reference evidence="5 6" key="1">
    <citation type="journal article" date="2011" name="Stand. Genomic Sci.">
        <title>Complete genome of the onion pathogen Enterobacter cloacae EcWSU1.</title>
        <authorList>
            <person name="Humann J.L."/>
            <person name="Wildung M."/>
            <person name="Cheng C.H."/>
            <person name="Lee T."/>
            <person name="Stewart J.E."/>
            <person name="Drew J.C."/>
            <person name="Triplett E.W."/>
            <person name="Main D."/>
            <person name="Schroeder B.K."/>
        </authorList>
    </citation>
    <scope>NUCLEOTIDE SEQUENCE [LARGE SCALE GENOMIC DNA]</scope>
    <source>
        <strain evidence="5 6">EcWSU1</strain>
    </source>
</reference>
<sequence>MRMSFKYLIGGSLLLSYALTSGVAHSAPVKIGNYVIPGAFARSLEQGMTVPVYIRYQETDTKSQQKIADAVISLVEGNIVVKSIMIADLPNNAVLSEKTREMVEKIGDAKFIDNTSLALSRDARLKLNVSSFHLEMIVSRDALTEAVVARSSLLGPSSVDRLSTVLNYNFGTYYNDYRNGSSSRSYLTLDNTTSLREHHLNINGSVYGIGESNRSSKLYRAMYERDYEGYRLALGMLDTWNVQSIASLNALNGGKIYGVSYGNKGSTVVENTSLSLIPITIFLPSAGEVHVFRDGRLLSVQNFNMGSYEIDTSRFPYGVYDVTVDVVVNGRTVNTRVSRVNKIFARQQAAGLHEVAWQIFGGSLDYDRVSYKRNHYRDAGSEQTWIAGGAASLTLAMLSGLTLKTTGYGFDDNTVNETDITLNVNEYVSVGTQTLVANDGTWRNVSSASLNAPGGFGSLWASREDSKIGNRLPVQERDNYSVGATLNLSRFIPHGGTLTVSQTENRYSGNTYRNLDYSTTLYAGRYATVGLRAGVQRYYYNNTNDDGRQERYVSLDLSLPLASWMSVGVSRDRYGATQGNISARKQFEDSVITSAGISASTRLSGEQNYDNNYAVNGNLSYDTRYNGGTVSVTRSADNSTNMNFSSQGSVAWAGGDFGLSKERQRSGIIVKTDLVGDGKLAAKINNRNYILSGKSSFIALPPYAQYKLEIMNDKNSEDSFDIVSGRKQALNLYPGNVGVVSPEVKSMVTVFGRVRYPNGELASNTDIHNHIGKTRTDAKGEFAIDIDKKYPVITLVSANGNICEADLDLEKARGAAWVGDVKCAPQTTMAQR</sequence>
<evidence type="ECO:0000259" key="4">
    <source>
        <dbReference type="Pfam" id="PF16967"/>
    </source>
</evidence>
<dbReference type="EMBL" id="CP002886">
    <property type="protein sequence ID" value="AEW74428.1"/>
    <property type="molecule type" value="Genomic_DNA"/>
</dbReference>
<dbReference type="HOGENOM" id="CLU_017537_0_0_6"/>
<proteinExistence type="predicted"/>
<dbReference type="Pfam" id="PF15976">
    <property type="entry name" value="CooC_C"/>
    <property type="match status" value="1"/>
</dbReference>
<evidence type="ECO:0000256" key="2">
    <source>
        <dbReference type="SAM" id="SignalP"/>
    </source>
</evidence>
<dbReference type="AlphaFoldDB" id="G8LIY7"/>
<dbReference type="KEGG" id="eec:EcWSU1_03000"/>
<dbReference type="eggNOG" id="COG3188">
    <property type="taxonomic scope" value="Bacteria"/>
</dbReference>
<evidence type="ECO:0000313" key="6">
    <source>
        <dbReference type="Proteomes" id="UP000007838"/>
    </source>
</evidence>
<feature type="domain" description="Pilus assembly protein E-set like" evidence="4">
    <location>
        <begin position="277"/>
        <end position="342"/>
    </location>
</feature>
<dbReference type="Pfam" id="PF16967">
    <property type="entry name" value="TcfC"/>
    <property type="match status" value="1"/>
</dbReference>
<feature type="domain" description="Pilus assembly protein C-terminal" evidence="3">
    <location>
        <begin position="732"/>
        <end position="823"/>
    </location>
</feature>
<accession>G8LIY7</accession>
<name>G8LIY7_9ENTR</name>
<dbReference type="InterPro" id="IPR032636">
    <property type="entry name" value="Pilus_assem_E-set-like_dom"/>
</dbReference>
<protein>
    <submittedName>
        <fullName evidence="5">YagX</fullName>
    </submittedName>
</protein>
<organism evidence="5 6">
    <name type="scientific">Enterobacter ludwigii</name>
    <dbReference type="NCBI Taxonomy" id="299767"/>
    <lineage>
        <taxon>Bacteria</taxon>
        <taxon>Pseudomonadati</taxon>
        <taxon>Pseudomonadota</taxon>
        <taxon>Gammaproteobacteria</taxon>
        <taxon>Enterobacterales</taxon>
        <taxon>Enterobacteriaceae</taxon>
        <taxon>Enterobacter</taxon>
        <taxon>Enterobacter cloacae complex</taxon>
    </lineage>
</organism>